<protein>
    <submittedName>
        <fullName evidence="2">N-acetyltransferase family protein</fullName>
    </submittedName>
</protein>
<keyword evidence="3" id="KW-1185">Reference proteome</keyword>
<sequence>MSDSVFLDQLILRECDETDIPAITAIYRHAVLNGCATFEIAPPSEAEMKVRRRLMVAANYPYLVAESEGRVVAYAYANSYHQRPAYSKTVENSIYVRDGMQGRGVGHRLLTALIDAATARGFRQMVAVIGDSANIGSIRLHEKLGFSLIGSLRAVGWKHDRWLDTVLMQLPLGAGDAEPG</sequence>
<dbReference type="PROSITE" id="PS51186">
    <property type="entry name" value="GNAT"/>
    <property type="match status" value="1"/>
</dbReference>
<dbReference type="EMBL" id="CP136862">
    <property type="protein sequence ID" value="WOJ90386.1"/>
    <property type="molecule type" value="Genomic_DNA"/>
</dbReference>
<evidence type="ECO:0000259" key="1">
    <source>
        <dbReference type="PROSITE" id="PS51186"/>
    </source>
</evidence>
<evidence type="ECO:0000313" key="3">
    <source>
        <dbReference type="Proteomes" id="UP001626536"/>
    </source>
</evidence>
<dbReference type="Pfam" id="PF00583">
    <property type="entry name" value="Acetyltransf_1"/>
    <property type="match status" value="1"/>
</dbReference>
<dbReference type="InterPro" id="IPR000182">
    <property type="entry name" value="GNAT_dom"/>
</dbReference>
<dbReference type="PANTHER" id="PTHR43072:SF8">
    <property type="entry name" value="ACYLTRANSFERASE FABY-RELATED"/>
    <property type="match status" value="1"/>
</dbReference>
<evidence type="ECO:0000313" key="2">
    <source>
        <dbReference type="EMBL" id="WOJ90386.1"/>
    </source>
</evidence>
<name>A0ABZ0HTY9_9HYPH</name>
<dbReference type="InterPro" id="IPR016181">
    <property type="entry name" value="Acyl_CoA_acyltransferase"/>
</dbReference>
<gene>
    <name evidence="2" type="ORF">RZS28_03580</name>
</gene>
<dbReference type="RefSeq" id="WP_407339834.1">
    <property type="nucleotide sequence ID" value="NZ_CP136862.1"/>
</dbReference>
<dbReference type="CDD" id="cd04301">
    <property type="entry name" value="NAT_SF"/>
    <property type="match status" value="1"/>
</dbReference>
<organism evidence="2 3">
    <name type="scientific">Methylocapsa polymorpha</name>
    <dbReference type="NCBI Taxonomy" id="3080828"/>
    <lineage>
        <taxon>Bacteria</taxon>
        <taxon>Pseudomonadati</taxon>
        <taxon>Pseudomonadota</taxon>
        <taxon>Alphaproteobacteria</taxon>
        <taxon>Hyphomicrobiales</taxon>
        <taxon>Beijerinckiaceae</taxon>
        <taxon>Methylocapsa</taxon>
    </lineage>
</organism>
<feature type="domain" description="N-acetyltransferase" evidence="1">
    <location>
        <begin position="10"/>
        <end position="173"/>
    </location>
</feature>
<dbReference type="PANTHER" id="PTHR43072">
    <property type="entry name" value="N-ACETYLTRANSFERASE"/>
    <property type="match status" value="1"/>
</dbReference>
<dbReference type="Proteomes" id="UP001626536">
    <property type="component" value="Chromosome"/>
</dbReference>
<proteinExistence type="predicted"/>
<dbReference type="Gene3D" id="3.40.630.30">
    <property type="match status" value="1"/>
</dbReference>
<dbReference type="SUPFAM" id="SSF55729">
    <property type="entry name" value="Acyl-CoA N-acyltransferases (Nat)"/>
    <property type="match status" value="1"/>
</dbReference>
<reference evidence="2 3" key="1">
    <citation type="submission" date="2023-10" db="EMBL/GenBank/DDBJ databases">
        <title>Novel methanotroph of the genus Methylocapsa from a subarctic wetland.</title>
        <authorList>
            <person name="Belova S.E."/>
            <person name="Oshkin I.Y."/>
            <person name="Miroshnikov K."/>
            <person name="Dedysh S.N."/>
        </authorList>
    </citation>
    <scope>NUCLEOTIDE SEQUENCE [LARGE SCALE GENOMIC DNA]</scope>
    <source>
        <strain evidence="2 3">RX1</strain>
    </source>
</reference>
<accession>A0ABZ0HTY9</accession>